<name>A0A7C9R512_9HYPH</name>
<comment type="caution">
    <text evidence="1">The sequence shown here is derived from an EMBL/GenBank/DDBJ whole genome shotgun (WGS) entry which is preliminary data.</text>
</comment>
<dbReference type="EMBL" id="JAAKZG010000002">
    <property type="protein sequence ID" value="NGN40175.1"/>
    <property type="molecule type" value="Genomic_DNA"/>
</dbReference>
<accession>A0A7C9R512</accession>
<protein>
    <submittedName>
        <fullName evidence="1">Uncharacterized protein</fullName>
    </submittedName>
</protein>
<organism evidence="1 2">
    <name type="scientific">Mesorhizobium zhangyense</name>
    <dbReference type="NCBI Taxonomy" id="1776730"/>
    <lineage>
        <taxon>Bacteria</taxon>
        <taxon>Pseudomonadati</taxon>
        <taxon>Pseudomonadota</taxon>
        <taxon>Alphaproteobacteria</taxon>
        <taxon>Hyphomicrobiales</taxon>
        <taxon>Phyllobacteriaceae</taxon>
        <taxon>Mesorhizobium</taxon>
    </lineage>
</organism>
<gene>
    <name evidence="1" type="ORF">G6N74_03785</name>
</gene>
<proteinExistence type="predicted"/>
<dbReference type="RefSeq" id="WP_165114564.1">
    <property type="nucleotide sequence ID" value="NZ_JAAKZG010000002.1"/>
</dbReference>
<evidence type="ECO:0000313" key="1">
    <source>
        <dbReference type="EMBL" id="NGN40175.1"/>
    </source>
</evidence>
<dbReference type="AlphaFoldDB" id="A0A7C9R512"/>
<evidence type="ECO:0000313" key="2">
    <source>
        <dbReference type="Proteomes" id="UP000481252"/>
    </source>
</evidence>
<sequence length="60" mass="6866">MTSRQHLLITLQNARDTLHELRMALVLAGPSENLSDIEALVGVAEEEVRRELRRMESPRL</sequence>
<reference evidence="1 2" key="1">
    <citation type="submission" date="2020-02" db="EMBL/GenBank/DDBJ databases">
        <title>Genome sequence of the type strain CGMCC 1.15528 of Mesorhizobium zhangyense.</title>
        <authorList>
            <person name="Gao J."/>
            <person name="Sun J."/>
        </authorList>
    </citation>
    <scope>NUCLEOTIDE SEQUENCE [LARGE SCALE GENOMIC DNA]</scope>
    <source>
        <strain evidence="1 2">CGMCC 1.15528</strain>
    </source>
</reference>
<dbReference type="Proteomes" id="UP000481252">
    <property type="component" value="Unassembled WGS sequence"/>
</dbReference>
<keyword evidence="2" id="KW-1185">Reference proteome</keyword>